<organism evidence="1 2">
    <name type="scientific">Flavobacterium humidisoli</name>
    <dbReference type="NCBI Taxonomy" id="2937442"/>
    <lineage>
        <taxon>Bacteria</taxon>
        <taxon>Pseudomonadati</taxon>
        <taxon>Bacteroidota</taxon>
        <taxon>Flavobacteriia</taxon>
        <taxon>Flavobacteriales</taxon>
        <taxon>Flavobacteriaceae</taxon>
        <taxon>Flavobacterium</taxon>
    </lineage>
</organism>
<reference evidence="1 2" key="1">
    <citation type="submission" date="2022-04" db="EMBL/GenBank/DDBJ databases">
        <authorList>
            <person name="Ra J.-S."/>
            <person name="Kim S.-B."/>
        </authorList>
    </citation>
    <scope>NUCLEOTIDE SEQUENCE [LARGE SCALE GENOMIC DNA]</scope>
    <source>
        <strain evidence="1 2">MMS21-Er5</strain>
    </source>
</reference>
<evidence type="ECO:0008006" key="3">
    <source>
        <dbReference type="Google" id="ProtNLM"/>
    </source>
</evidence>
<proteinExistence type="predicted"/>
<gene>
    <name evidence="1" type="ORF">M0M44_04735</name>
</gene>
<dbReference type="EMBL" id="CP096829">
    <property type="protein sequence ID" value="UPZ16648.1"/>
    <property type="molecule type" value="Genomic_DNA"/>
</dbReference>
<keyword evidence="2" id="KW-1185">Reference proteome</keyword>
<protein>
    <recommendedName>
        <fullName evidence="3">Immunity protein 63</fullName>
    </recommendedName>
</protein>
<evidence type="ECO:0000313" key="2">
    <source>
        <dbReference type="Proteomes" id="UP000829998"/>
    </source>
</evidence>
<sequence length="148" mass="17804">MKTILLKNIQKEYEQAIEELNKTEFSIEDIISLSRNLFNEIIIRGCSREENPDNDMLLFQYGTYKLDNELYFSFDITRQFSKKNFDMFQLSLTLLFDPTEFKNLESYNSWNSHFKDLEEWIQDIKITKGYQLAKLQTSKTYKLTFCKI</sequence>
<dbReference type="Proteomes" id="UP000829998">
    <property type="component" value="Chromosome"/>
</dbReference>
<name>A0ABY4LW85_9FLAO</name>
<dbReference type="RefSeq" id="WP_248728735.1">
    <property type="nucleotide sequence ID" value="NZ_CP096829.1"/>
</dbReference>
<accession>A0ABY4LW85</accession>
<evidence type="ECO:0000313" key="1">
    <source>
        <dbReference type="EMBL" id="UPZ16648.1"/>
    </source>
</evidence>